<reference evidence="2 3" key="1">
    <citation type="journal article" date="2024" name="Genome Biol. Evol.">
        <title>Chromosome-level genome assembly of the viviparous eelpout Zoarces viviparus.</title>
        <authorList>
            <person name="Fuhrmann N."/>
            <person name="Brasseur M.V."/>
            <person name="Bakowski C.E."/>
            <person name="Podsiadlowski L."/>
            <person name="Prost S."/>
            <person name="Krehenwinkel H."/>
            <person name="Mayer C."/>
        </authorList>
    </citation>
    <scope>NUCLEOTIDE SEQUENCE [LARGE SCALE GENOMIC DNA]</scope>
    <source>
        <strain evidence="2">NO-MEL_2022_Ind0_liver</strain>
    </source>
</reference>
<evidence type="ECO:0000313" key="2">
    <source>
        <dbReference type="EMBL" id="KAK9521910.1"/>
    </source>
</evidence>
<feature type="compositionally biased region" description="Basic and acidic residues" evidence="1">
    <location>
        <begin position="52"/>
        <end position="68"/>
    </location>
</feature>
<sequence>MTQRNHQQGSPEALSTKQKTTSAGLDHRPKQKTTSAGLDHRPKQKSTSAAGLDHRRPSDLMFHHESKETVQSPPSAQPVDLLTFHQVHMNRVRRKPS</sequence>
<dbReference type="AlphaFoldDB" id="A0AAW1EJ96"/>
<proteinExistence type="predicted"/>
<feature type="region of interest" description="Disordered" evidence="1">
    <location>
        <begin position="1"/>
        <end position="79"/>
    </location>
</feature>
<name>A0AAW1EJ96_ZOAVI</name>
<dbReference type="Proteomes" id="UP001488805">
    <property type="component" value="Unassembled WGS sequence"/>
</dbReference>
<evidence type="ECO:0000256" key="1">
    <source>
        <dbReference type="SAM" id="MobiDB-lite"/>
    </source>
</evidence>
<gene>
    <name evidence="2" type="ORF">VZT92_018414</name>
</gene>
<keyword evidence="3" id="KW-1185">Reference proteome</keyword>
<comment type="caution">
    <text evidence="2">The sequence shown here is derived from an EMBL/GenBank/DDBJ whole genome shotgun (WGS) entry which is preliminary data.</text>
</comment>
<organism evidence="2 3">
    <name type="scientific">Zoarces viviparus</name>
    <name type="common">Viviparous eelpout</name>
    <name type="synonym">Blennius viviparus</name>
    <dbReference type="NCBI Taxonomy" id="48416"/>
    <lineage>
        <taxon>Eukaryota</taxon>
        <taxon>Metazoa</taxon>
        <taxon>Chordata</taxon>
        <taxon>Craniata</taxon>
        <taxon>Vertebrata</taxon>
        <taxon>Euteleostomi</taxon>
        <taxon>Actinopterygii</taxon>
        <taxon>Neopterygii</taxon>
        <taxon>Teleostei</taxon>
        <taxon>Neoteleostei</taxon>
        <taxon>Acanthomorphata</taxon>
        <taxon>Eupercaria</taxon>
        <taxon>Perciformes</taxon>
        <taxon>Cottioidei</taxon>
        <taxon>Zoarcales</taxon>
        <taxon>Zoarcidae</taxon>
        <taxon>Zoarcinae</taxon>
        <taxon>Zoarces</taxon>
    </lineage>
</organism>
<dbReference type="EMBL" id="JBCEZU010000221">
    <property type="protein sequence ID" value="KAK9521910.1"/>
    <property type="molecule type" value="Genomic_DNA"/>
</dbReference>
<evidence type="ECO:0000313" key="3">
    <source>
        <dbReference type="Proteomes" id="UP001488805"/>
    </source>
</evidence>
<accession>A0AAW1EJ96</accession>
<feature type="compositionally biased region" description="Polar residues" evidence="1">
    <location>
        <begin position="1"/>
        <end position="23"/>
    </location>
</feature>
<protein>
    <submittedName>
        <fullName evidence="2">Uncharacterized protein</fullName>
    </submittedName>
</protein>